<keyword evidence="9 17" id="KW-0274">FAD</keyword>
<dbReference type="SUPFAM" id="SSF56176">
    <property type="entry name" value="FAD-binding/transporter-associated domain-like"/>
    <property type="match status" value="1"/>
</dbReference>
<dbReference type="InterPro" id="IPR036635">
    <property type="entry name" value="MurB_C_sf"/>
</dbReference>
<evidence type="ECO:0000256" key="14">
    <source>
        <dbReference type="ARBA" id="ARBA00023306"/>
    </source>
</evidence>
<dbReference type="InterPro" id="IPR036318">
    <property type="entry name" value="FAD-bd_PCMH-like_sf"/>
</dbReference>
<evidence type="ECO:0000256" key="5">
    <source>
        <dbReference type="ARBA" id="ARBA00010485"/>
    </source>
</evidence>
<sequence length="378" mass="40302">MPEVTPIPLAQLTTLRAGGTPERMIDARSVDELVDALRDVWAERDEWLVLGGGSNLLAGDEPFAGTVIRVLTEGIERLPSPRPGFVRLRVQAGHSWDALVAHSVAEGLSGIAAMSGIPGTVGAAPVQNIGAYGQEIVQTLVEVELIDEATGEVSTVPADELGLGFRTSVLKQHYGSVPTRPAVILSVTLELAEVGSGEFPVRGDQLRQALGLAPDATVTLQWVRETVLATRARKGMVLDDADPDTHSAGSFFQNAVVSASFARTLPEACPRWPMAQVREATRVIPLERYDGYIAPPASVEPDVKVSAAWLIEHAGVRKGFRLGRSRAALSTKHALALTNRGGATAEEIAELARYVQGRVQSEFGLILQPEPVLVGVEL</sequence>
<keyword evidence="11 17" id="KW-0133">Cell shape</keyword>
<evidence type="ECO:0000256" key="1">
    <source>
        <dbReference type="ARBA" id="ARBA00001974"/>
    </source>
</evidence>
<organism evidence="19 20">
    <name type="scientific">Microbacterium fluvii</name>
    <dbReference type="NCBI Taxonomy" id="415215"/>
    <lineage>
        <taxon>Bacteria</taxon>
        <taxon>Bacillati</taxon>
        <taxon>Actinomycetota</taxon>
        <taxon>Actinomycetes</taxon>
        <taxon>Micrococcales</taxon>
        <taxon>Microbacteriaceae</taxon>
        <taxon>Microbacterium</taxon>
    </lineage>
</organism>
<evidence type="ECO:0000256" key="16">
    <source>
        <dbReference type="ARBA" id="ARBA00048914"/>
    </source>
</evidence>
<evidence type="ECO:0000256" key="6">
    <source>
        <dbReference type="ARBA" id="ARBA00022490"/>
    </source>
</evidence>
<evidence type="ECO:0000256" key="13">
    <source>
        <dbReference type="ARBA" id="ARBA00023002"/>
    </source>
</evidence>
<keyword evidence="6 17" id="KW-0963">Cytoplasm</keyword>
<dbReference type="Gene3D" id="3.90.78.10">
    <property type="entry name" value="UDP-N-acetylenolpyruvoylglucosamine reductase, C-terminal domain"/>
    <property type="match status" value="1"/>
</dbReference>
<dbReference type="GO" id="GO:0008762">
    <property type="term" value="F:UDP-N-acetylmuramate dehydrogenase activity"/>
    <property type="evidence" value="ECO:0007669"/>
    <property type="project" value="UniProtKB-EC"/>
</dbReference>
<dbReference type="InterPro" id="IPR006094">
    <property type="entry name" value="Oxid_FAD_bind_N"/>
</dbReference>
<dbReference type="HAMAP" id="MF_00037">
    <property type="entry name" value="MurB"/>
    <property type="match status" value="1"/>
</dbReference>
<dbReference type="InterPro" id="IPR011601">
    <property type="entry name" value="MurB_C"/>
</dbReference>
<accession>A0ABW2HIJ3</accession>
<name>A0ABW2HIJ3_9MICO</name>
<evidence type="ECO:0000256" key="12">
    <source>
        <dbReference type="ARBA" id="ARBA00022984"/>
    </source>
</evidence>
<dbReference type="Gene3D" id="3.30.465.10">
    <property type="match status" value="1"/>
</dbReference>
<dbReference type="RefSeq" id="WP_262874728.1">
    <property type="nucleotide sequence ID" value="NZ_BAABKW010000001.1"/>
</dbReference>
<dbReference type="EC" id="1.3.1.98" evidence="17"/>
<comment type="subcellular location">
    <subcellularLocation>
        <location evidence="3 17">Cytoplasm</location>
    </subcellularLocation>
</comment>
<feature type="active site" evidence="17">
    <location>
        <position position="370"/>
    </location>
</feature>
<evidence type="ECO:0000256" key="10">
    <source>
        <dbReference type="ARBA" id="ARBA00022857"/>
    </source>
</evidence>
<dbReference type="Pfam" id="PF01565">
    <property type="entry name" value="FAD_binding_4"/>
    <property type="match status" value="1"/>
</dbReference>
<dbReference type="EMBL" id="JBHTBE010000003">
    <property type="protein sequence ID" value="MFC7269808.1"/>
    <property type="molecule type" value="Genomic_DNA"/>
</dbReference>
<evidence type="ECO:0000256" key="17">
    <source>
        <dbReference type="HAMAP-Rule" id="MF_00037"/>
    </source>
</evidence>
<comment type="caution">
    <text evidence="19">The sequence shown here is derived from an EMBL/GenBank/DDBJ whole genome shotgun (WGS) entry which is preliminary data.</text>
</comment>
<gene>
    <name evidence="17" type="primary">murB</name>
    <name evidence="19" type="ORF">ACFQRL_12625</name>
</gene>
<dbReference type="SUPFAM" id="SSF56194">
    <property type="entry name" value="Uridine diphospho-N-Acetylenolpyruvylglucosamine reductase, MurB, C-terminal domain"/>
    <property type="match status" value="1"/>
</dbReference>
<reference evidence="20" key="1">
    <citation type="journal article" date="2019" name="Int. J. Syst. Evol. Microbiol.">
        <title>The Global Catalogue of Microorganisms (GCM) 10K type strain sequencing project: providing services to taxonomists for standard genome sequencing and annotation.</title>
        <authorList>
            <consortium name="The Broad Institute Genomics Platform"/>
            <consortium name="The Broad Institute Genome Sequencing Center for Infectious Disease"/>
            <person name="Wu L."/>
            <person name="Ma J."/>
        </authorList>
    </citation>
    <scope>NUCLEOTIDE SEQUENCE [LARGE SCALE GENOMIC DNA]</scope>
    <source>
        <strain evidence="20">CGMCC 1.15772</strain>
    </source>
</reference>
<dbReference type="Gene3D" id="3.30.43.10">
    <property type="entry name" value="Uridine Diphospho-n-acetylenolpyruvylglucosamine Reductase, domain 2"/>
    <property type="match status" value="1"/>
</dbReference>
<keyword evidence="7 17" id="KW-0132">Cell division</keyword>
<evidence type="ECO:0000256" key="15">
    <source>
        <dbReference type="ARBA" id="ARBA00023316"/>
    </source>
</evidence>
<dbReference type="InterPro" id="IPR016167">
    <property type="entry name" value="FAD-bd_PCMH_sub1"/>
</dbReference>
<comment type="similarity">
    <text evidence="5 17">Belongs to the MurB family.</text>
</comment>
<evidence type="ECO:0000256" key="3">
    <source>
        <dbReference type="ARBA" id="ARBA00004496"/>
    </source>
</evidence>
<evidence type="ECO:0000256" key="7">
    <source>
        <dbReference type="ARBA" id="ARBA00022618"/>
    </source>
</evidence>
<evidence type="ECO:0000256" key="4">
    <source>
        <dbReference type="ARBA" id="ARBA00004752"/>
    </source>
</evidence>
<evidence type="ECO:0000256" key="8">
    <source>
        <dbReference type="ARBA" id="ARBA00022630"/>
    </source>
</evidence>
<evidence type="ECO:0000256" key="11">
    <source>
        <dbReference type="ARBA" id="ARBA00022960"/>
    </source>
</evidence>
<keyword evidence="12 17" id="KW-0573">Peptidoglycan synthesis</keyword>
<evidence type="ECO:0000313" key="20">
    <source>
        <dbReference type="Proteomes" id="UP001596507"/>
    </source>
</evidence>
<keyword evidence="15 17" id="KW-0961">Cell wall biogenesis/degradation</keyword>
<evidence type="ECO:0000259" key="18">
    <source>
        <dbReference type="PROSITE" id="PS51387"/>
    </source>
</evidence>
<dbReference type="Proteomes" id="UP001596507">
    <property type="component" value="Unassembled WGS sequence"/>
</dbReference>
<dbReference type="NCBIfam" id="NF010478">
    <property type="entry name" value="PRK13903.1"/>
    <property type="match status" value="1"/>
</dbReference>
<evidence type="ECO:0000256" key="2">
    <source>
        <dbReference type="ARBA" id="ARBA00003921"/>
    </source>
</evidence>
<dbReference type="PANTHER" id="PTHR21071:SF4">
    <property type="entry name" value="UDP-N-ACETYLENOLPYRUVOYLGLUCOSAMINE REDUCTASE"/>
    <property type="match status" value="1"/>
</dbReference>
<dbReference type="PROSITE" id="PS51387">
    <property type="entry name" value="FAD_PCMH"/>
    <property type="match status" value="1"/>
</dbReference>
<keyword evidence="14 17" id="KW-0131">Cell cycle</keyword>
<evidence type="ECO:0000313" key="19">
    <source>
        <dbReference type="EMBL" id="MFC7269808.1"/>
    </source>
</evidence>
<dbReference type="Pfam" id="PF02873">
    <property type="entry name" value="MurB_C"/>
    <property type="match status" value="1"/>
</dbReference>
<comment type="function">
    <text evidence="2 17">Cell wall formation.</text>
</comment>
<feature type="domain" description="FAD-binding PCMH-type" evidence="18">
    <location>
        <begin position="17"/>
        <end position="194"/>
    </location>
</feature>
<keyword evidence="8 17" id="KW-0285">Flavoprotein</keyword>
<feature type="active site" evidence="17">
    <location>
        <position position="166"/>
    </location>
</feature>
<comment type="cofactor">
    <cofactor evidence="1 17">
        <name>FAD</name>
        <dbReference type="ChEBI" id="CHEBI:57692"/>
    </cofactor>
</comment>
<dbReference type="PANTHER" id="PTHR21071">
    <property type="entry name" value="UDP-N-ACETYLENOLPYRUVOYLGLUCOSAMINE REDUCTASE"/>
    <property type="match status" value="1"/>
</dbReference>
<keyword evidence="13 17" id="KW-0560">Oxidoreductase</keyword>
<dbReference type="InterPro" id="IPR016169">
    <property type="entry name" value="FAD-bd_PCMH_sub2"/>
</dbReference>
<dbReference type="NCBIfam" id="TIGR00179">
    <property type="entry name" value="murB"/>
    <property type="match status" value="1"/>
</dbReference>
<feature type="active site" description="Proton donor" evidence="17">
    <location>
        <position position="250"/>
    </location>
</feature>
<dbReference type="InterPro" id="IPR003170">
    <property type="entry name" value="MurB"/>
</dbReference>
<comment type="pathway">
    <text evidence="4 17">Cell wall biogenesis; peptidoglycan biosynthesis.</text>
</comment>
<keyword evidence="10 17" id="KW-0521">NADP</keyword>
<comment type="catalytic activity">
    <reaction evidence="16 17">
        <text>UDP-N-acetyl-alpha-D-muramate + NADP(+) = UDP-N-acetyl-3-O-(1-carboxyvinyl)-alpha-D-glucosamine + NADPH + H(+)</text>
        <dbReference type="Rhea" id="RHEA:12248"/>
        <dbReference type="ChEBI" id="CHEBI:15378"/>
        <dbReference type="ChEBI" id="CHEBI:57783"/>
        <dbReference type="ChEBI" id="CHEBI:58349"/>
        <dbReference type="ChEBI" id="CHEBI:68483"/>
        <dbReference type="ChEBI" id="CHEBI:70757"/>
        <dbReference type="EC" id="1.3.1.98"/>
    </reaction>
</comment>
<keyword evidence="20" id="KW-1185">Reference proteome</keyword>
<proteinExistence type="inferred from homology"/>
<protein>
    <recommendedName>
        <fullName evidence="17">UDP-N-acetylenolpyruvoylglucosamine reductase</fullName>
        <ecNumber evidence="17">1.3.1.98</ecNumber>
    </recommendedName>
    <alternativeName>
        <fullName evidence="17">UDP-N-acetylmuramate dehydrogenase</fullName>
    </alternativeName>
</protein>
<evidence type="ECO:0000256" key="9">
    <source>
        <dbReference type="ARBA" id="ARBA00022827"/>
    </source>
</evidence>
<dbReference type="InterPro" id="IPR016166">
    <property type="entry name" value="FAD-bd_PCMH"/>
</dbReference>